<evidence type="ECO:0000259" key="9">
    <source>
        <dbReference type="PROSITE" id="PS50850"/>
    </source>
</evidence>
<dbReference type="GO" id="GO:0005886">
    <property type="term" value="C:plasma membrane"/>
    <property type="evidence" value="ECO:0007669"/>
    <property type="project" value="UniProtKB-SubCell"/>
</dbReference>
<evidence type="ECO:0000256" key="7">
    <source>
        <dbReference type="ARBA" id="ARBA00023136"/>
    </source>
</evidence>
<comment type="subcellular location">
    <subcellularLocation>
        <location evidence="1">Cell membrane</location>
        <topology evidence="1">Multi-pass membrane protein</topology>
    </subcellularLocation>
</comment>
<dbReference type="Gene3D" id="1.20.1720.10">
    <property type="entry name" value="Multidrug resistance protein D"/>
    <property type="match status" value="1"/>
</dbReference>
<feature type="transmembrane region" description="Helical" evidence="8">
    <location>
        <begin position="103"/>
        <end position="125"/>
    </location>
</feature>
<feature type="transmembrane region" description="Helical" evidence="8">
    <location>
        <begin position="302"/>
        <end position="321"/>
    </location>
</feature>
<feature type="transmembrane region" description="Helical" evidence="8">
    <location>
        <begin position="390"/>
        <end position="416"/>
    </location>
</feature>
<keyword evidence="7 8" id="KW-0472">Membrane</keyword>
<keyword evidence="4" id="KW-1003">Cell membrane</keyword>
<keyword evidence="6 8" id="KW-1133">Transmembrane helix</keyword>
<evidence type="ECO:0000256" key="1">
    <source>
        <dbReference type="ARBA" id="ARBA00004651"/>
    </source>
</evidence>
<dbReference type="CDD" id="cd17321">
    <property type="entry name" value="MFS_MMR_MDR_like"/>
    <property type="match status" value="1"/>
</dbReference>
<dbReference type="InterPro" id="IPR011701">
    <property type="entry name" value="MFS"/>
</dbReference>
<reference evidence="10" key="1">
    <citation type="submission" date="2021-11" db="EMBL/GenBank/DDBJ databases">
        <title>Streptomyces corallinus and Kineosporia corallina sp. nov., two new coral-derived marine actinobacteria.</title>
        <authorList>
            <person name="Buangrab K."/>
            <person name="Sutthacheep M."/>
            <person name="Yeemin T."/>
            <person name="Harunari E."/>
            <person name="Igarashi Y."/>
            <person name="Sripreechasak P."/>
            <person name="Kanchanasin P."/>
            <person name="Tanasupawat S."/>
            <person name="Phongsopitanun W."/>
        </authorList>
    </citation>
    <scope>NUCLEOTIDE SEQUENCE</scope>
    <source>
        <strain evidence="10">JCM 31032</strain>
    </source>
</reference>
<evidence type="ECO:0000256" key="2">
    <source>
        <dbReference type="ARBA" id="ARBA00008537"/>
    </source>
</evidence>
<evidence type="ECO:0000256" key="4">
    <source>
        <dbReference type="ARBA" id="ARBA00022475"/>
    </source>
</evidence>
<dbReference type="PROSITE" id="PS50850">
    <property type="entry name" value="MFS"/>
    <property type="match status" value="1"/>
</dbReference>
<sequence>MNELSPRRRQLVLLICCTSLLIVGLETTVLNVALPSLQEDLGASVSGLQWAIDSYTLVLAGLLMLSGSMGDRLGRRRTFQTGLAIFVLASLLCAWSPSLGWLIVFRMLQGVGASMLNPVALSIVTNTFPDRQERARAIGVWSAVVGVSIGLGPILGGFLVETVGWRWIFLINVPIGLLAIVLTAVFVPESRAAQGRRFDPVGQLLVITALATLIYAVIEVPHLGWSSPLVLALLVVAGLSAVALVRYEKRRAEPLLDIRFFRSATFSGATLIALTAFAAFAGCLFVNTLYLQNDLGLSPFEAGLYLLPMAVVIMVLAPISGRMVASYGTRPSLVLGGLGMSAGTLTLTFVSPERPLGLLFVAYALFGVGFGMINAPITSTAVSGMPPAQAGLAAAVASTSRQVGTTVGVALVGSVYTASLRGTGDSLVAAHTGWAVVAGCAVLALVFGYASSGRRARASAARASSSEVAPVHG</sequence>
<comment type="caution">
    <text evidence="10">The sequence shown here is derived from an EMBL/GenBank/DDBJ whole genome shotgun (WGS) entry which is preliminary data.</text>
</comment>
<feature type="transmembrane region" description="Helical" evidence="8">
    <location>
        <begin position="356"/>
        <end position="378"/>
    </location>
</feature>
<dbReference type="Pfam" id="PF07690">
    <property type="entry name" value="MFS_1"/>
    <property type="match status" value="1"/>
</dbReference>
<evidence type="ECO:0000256" key="3">
    <source>
        <dbReference type="ARBA" id="ARBA00022448"/>
    </source>
</evidence>
<feature type="transmembrane region" description="Helical" evidence="8">
    <location>
        <begin position="78"/>
        <end position="97"/>
    </location>
</feature>
<name>A0A9X1NJY7_9ACTN</name>
<dbReference type="SUPFAM" id="SSF103473">
    <property type="entry name" value="MFS general substrate transporter"/>
    <property type="match status" value="1"/>
</dbReference>
<dbReference type="InterPro" id="IPR004638">
    <property type="entry name" value="EmrB-like"/>
</dbReference>
<evidence type="ECO:0000313" key="11">
    <source>
        <dbReference type="Proteomes" id="UP001138997"/>
    </source>
</evidence>
<evidence type="ECO:0000313" key="10">
    <source>
        <dbReference type="EMBL" id="MCD5316382.1"/>
    </source>
</evidence>
<keyword evidence="5 8" id="KW-0812">Transmembrane</keyword>
<gene>
    <name evidence="10" type="ORF">LR394_36345</name>
</gene>
<feature type="transmembrane region" description="Helical" evidence="8">
    <location>
        <begin position="200"/>
        <end position="218"/>
    </location>
</feature>
<feature type="domain" description="Major facilitator superfamily (MFS) profile" evidence="9">
    <location>
        <begin position="12"/>
        <end position="456"/>
    </location>
</feature>
<keyword evidence="11" id="KW-1185">Reference proteome</keyword>
<keyword evidence="3" id="KW-0813">Transport</keyword>
<evidence type="ECO:0000256" key="5">
    <source>
        <dbReference type="ARBA" id="ARBA00022692"/>
    </source>
</evidence>
<feature type="transmembrane region" description="Helical" evidence="8">
    <location>
        <begin position="333"/>
        <end position="350"/>
    </location>
</feature>
<feature type="transmembrane region" description="Helical" evidence="8">
    <location>
        <begin position="224"/>
        <end position="245"/>
    </location>
</feature>
<dbReference type="EMBL" id="JAJOMB010000029">
    <property type="protein sequence ID" value="MCD5316382.1"/>
    <property type="molecule type" value="Genomic_DNA"/>
</dbReference>
<feature type="transmembrane region" description="Helical" evidence="8">
    <location>
        <begin position="165"/>
        <end position="188"/>
    </location>
</feature>
<dbReference type="Proteomes" id="UP001138997">
    <property type="component" value="Unassembled WGS sequence"/>
</dbReference>
<evidence type="ECO:0000256" key="6">
    <source>
        <dbReference type="ARBA" id="ARBA00022989"/>
    </source>
</evidence>
<dbReference type="PANTHER" id="PTHR42718:SF9">
    <property type="entry name" value="MAJOR FACILITATOR SUPERFAMILY MULTIDRUG TRANSPORTER MFSC"/>
    <property type="match status" value="1"/>
</dbReference>
<dbReference type="InterPro" id="IPR036259">
    <property type="entry name" value="MFS_trans_sf"/>
</dbReference>
<dbReference type="PRINTS" id="PR01036">
    <property type="entry name" value="TCRTETB"/>
</dbReference>
<dbReference type="Gene3D" id="1.20.1250.20">
    <property type="entry name" value="MFS general substrate transporter like domains"/>
    <property type="match status" value="1"/>
</dbReference>
<dbReference type="RefSeq" id="WP_231449232.1">
    <property type="nucleotide sequence ID" value="NZ_JAJOMB010000029.1"/>
</dbReference>
<protein>
    <submittedName>
        <fullName evidence="10">DHA2 family efflux MFS transporter permease subunit</fullName>
    </submittedName>
</protein>
<organism evidence="10 11">
    <name type="scientific">Kineosporia babensis</name>
    <dbReference type="NCBI Taxonomy" id="499548"/>
    <lineage>
        <taxon>Bacteria</taxon>
        <taxon>Bacillati</taxon>
        <taxon>Actinomycetota</taxon>
        <taxon>Actinomycetes</taxon>
        <taxon>Kineosporiales</taxon>
        <taxon>Kineosporiaceae</taxon>
        <taxon>Kineosporia</taxon>
    </lineage>
</organism>
<feature type="transmembrane region" description="Helical" evidence="8">
    <location>
        <begin position="137"/>
        <end position="159"/>
    </location>
</feature>
<proteinExistence type="inferred from homology"/>
<dbReference type="AlphaFoldDB" id="A0A9X1NJY7"/>
<dbReference type="GO" id="GO:0022857">
    <property type="term" value="F:transmembrane transporter activity"/>
    <property type="evidence" value="ECO:0007669"/>
    <property type="project" value="InterPro"/>
</dbReference>
<evidence type="ECO:0000256" key="8">
    <source>
        <dbReference type="SAM" id="Phobius"/>
    </source>
</evidence>
<feature type="transmembrane region" description="Helical" evidence="8">
    <location>
        <begin position="266"/>
        <end position="290"/>
    </location>
</feature>
<comment type="similarity">
    <text evidence="2">Belongs to the major facilitator superfamily. EmrB family.</text>
</comment>
<feature type="transmembrane region" description="Helical" evidence="8">
    <location>
        <begin position="47"/>
        <end position="66"/>
    </location>
</feature>
<dbReference type="PANTHER" id="PTHR42718">
    <property type="entry name" value="MAJOR FACILITATOR SUPERFAMILY MULTIDRUG TRANSPORTER MFSC"/>
    <property type="match status" value="1"/>
</dbReference>
<dbReference type="InterPro" id="IPR020846">
    <property type="entry name" value="MFS_dom"/>
</dbReference>
<dbReference type="NCBIfam" id="TIGR00711">
    <property type="entry name" value="efflux_EmrB"/>
    <property type="match status" value="1"/>
</dbReference>
<feature type="transmembrane region" description="Helical" evidence="8">
    <location>
        <begin position="428"/>
        <end position="450"/>
    </location>
</feature>
<accession>A0A9X1NJY7</accession>